<evidence type="ECO:0000313" key="2">
    <source>
        <dbReference type="EMBL" id="SVD01985.1"/>
    </source>
</evidence>
<dbReference type="EMBL" id="UINC01124670">
    <property type="protein sequence ID" value="SVD01985.1"/>
    <property type="molecule type" value="Genomic_DNA"/>
</dbReference>
<keyword evidence="1" id="KW-0472">Membrane</keyword>
<proteinExistence type="predicted"/>
<feature type="transmembrane region" description="Helical" evidence="1">
    <location>
        <begin position="21"/>
        <end position="40"/>
    </location>
</feature>
<evidence type="ECO:0000256" key="1">
    <source>
        <dbReference type="SAM" id="Phobius"/>
    </source>
</evidence>
<feature type="transmembrane region" description="Helical" evidence="1">
    <location>
        <begin position="80"/>
        <end position="100"/>
    </location>
</feature>
<keyword evidence="1" id="KW-1133">Transmembrane helix</keyword>
<sequence length="118" mass="12356">MRTAGLWITTDLQNRHQGLTCDLGGSSIIVAFVVAVPVTSKIRPLAGGREEMFAVVAVTVLLLAVGLVGDSRRMLPSWHLGAEIAGAVVISSTGLGIALVSSDTVNLFLNILWFVAIA</sequence>
<feature type="transmembrane region" description="Helical" evidence="1">
    <location>
        <begin position="52"/>
        <end position="68"/>
    </location>
</feature>
<accession>A0A382RXT6</accession>
<feature type="non-terminal residue" evidence="2">
    <location>
        <position position="118"/>
    </location>
</feature>
<protein>
    <submittedName>
        <fullName evidence="2">Uncharacterized protein</fullName>
    </submittedName>
</protein>
<gene>
    <name evidence="2" type="ORF">METZ01_LOCUS354839</name>
</gene>
<name>A0A382RXT6_9ZZZZ</name>
<keyword evidence="1" id="KW-0812">Transmembrane</keyword>
<dbReference type="AlphaFoldDB" id="A0A382RXT6"/>
<reference evidence="2" key="1">
    <citation type="submission" date="2018-05" db="EMBL/GenBank/DDBJ databases">
        <authorList>
            <person name="Lanie J.A."/>
            <person name="Ng W.-L."/>
            <person name="Kazmierczak K.M."/>
            <person name="Andrzejewski T.M."/>
            <person name="Davidsen T.M."/>
            <person name="Wayne K.J."/>
            <person name="Tettelin H."/>
            <person name="Glass J.I."/>
            <person name="Rusch D."/>
            <person name="Podicherti R."/>
            <person name="Tsui H.-C.T."/>
            <person name="Winkler M.E."/>
        </authorList>
    </citation>
    <scope>NUCLEOTIDE SEQUENCE</scope>
</reference>
<organism evidence="2">
    <name type="scientific">marine metagenome</name>
    <dbReference type="NCBI Taxonomy" id="408172"/>
    <lineage>
        <taxon>unclassified sequences</taxon>
        <taxon>metagenomes</taxon>
        <taxon>ecological metagenomes</taxon>
    </lineage>
</organism>